<gene>
    <name evidence="2" type="ORF">LEP1GSC116_4643</name>
</gene>
<evidence type="ECO:0000256" key="1">
    <source>
        <dbReference type="SAM" id="Phobius"/>
    </source>
</evidence>
<keyword evidence="1" id="KW-1133">Transmembrane helix</keyword>
<keyword evidence="1" id="KW-0472">Membrane</keyword>
<keyword evidence="1" id="KW-0812">Transmembrane</keyword>
<organism evidence="2 3">
    <name type="scientific">Leptospira interrogans serovar Icterohaemorrhagiae str. Verdun HP</name>
    <dbReference type="NCBI Taxonomy" id="1049910"/>
    <lineage>
        <taxon>Bacteria</taxon>
        <taxon>Pseudomonadati</taxon>
        <taxon>Spirochaetota</taxon>
        <taxon>Spirochaetia</taxon>
        <taxon>Leptospirales</taxon>
        <taxon>Leptospiraceae</taxon>
        <taxon>Leptospira</taxon>
    </lineage>
</organism>
<feature type="transmembrane region" description="Helical" evidence="1">
    <location>
        <begin position="48"/>
        <end position="66"/>
    </location>
</feature>
<proteinExistence type="predicted"/>
<feature type="non-terminal residue" evidence="2">
    <location>
        <position position="67"/>
    </location>
</feature>
<name>M6RD78_LEPIR</name>
<reference evidence="2 3" key="1">
    <citation type="submission" date="2013-01" db="EMBL/GenBank/DDBJ databases">
        <authorList>
            <person name="Harkins D.M."/>
            <person name="Durkin A.S."/>
            <person name="Brinkac L.M."/>
            <person name="Haft D.H."/>
            <person name="Selengut J.D."/>
            <person name="Sanka R."/>
            <person name="DePew J."/>
            <person name="Purushe J."/>
            <person name="Picardeau M."/>
            <person name="Werts C."/>
            <person name="Goarant C."/>
            <person name="Vinetz J.M."/>
            <person name="Sutton G.G."/>
            <person name="Nierman W.C."/>
            <person name="Fouts D.E."/>
        </authorList>
    </citation>
    <scope>NUCLEOTIDE SEQUENCE [LARGE SCALE GENOMIC DNA]</scope>
    <source>
        <strain evidence="2 3">Verdun HP</strain>
    </source>
</reference>
<sequence length="67" mass="7717">MDDLQNCKKEILKEFRNPDFENEIGYSASFSVRTIAEEQENFFTALKLEKTIISIIVFLFIILAALG</sequence>
<comment type="caution">
    <text evidence="2">The sequence shown here is derived from an EMBL/GenBank/DDBJ whole genome shotgun (WGS) entry which is preliminary data.</text>
</comment>
<dbReference type="Proteomes" id="UP000012092">
    <property type="component" value="Unassembled WGS sequence"/>
</dbReference>
<evidence type="ECO:0000313" key="3">
    <source>
        <dbReference type="Proteomes" id="UP000012092"/>
    </source>
</evidence>
<evidence type="ECO:0000313" key="2">
    <source>
        <dbReference type="EMBL" id="EMO06132.1"/>
    </source>
</evidence>
<accession>M6RD78</accession>
<dbReference type="AlphaFoldDB" id="M6RD78"/>
<protein>
    <submittedName>
        <fullName evidence="2">Uncharacterized protein</fullName>
    </submittedName>
</protein>
<dbReference type="EMBL" id="AHNZ02000316">
    <property type="protein sequence ID" value="EMO06132.1"/>
    <property type="molecule type" value="Genomic_DNA"/>
</dbReference>